<protein>
    <submittedName>
        <fullName evidence="2">Uncharacterized protein</fullName>
    </submittedName>
</protein>
<organism evidence="2 3">
    <name type="scientific">Tanacetum coccineum</name>
    <dbReference type="NCBI Taxonomy" id="301880"/>
    <lineage>
        <taxon>Eukaryota</taxon>
        <taxon>Viridiplantae</taxon>
        <taxon>Streptophyta</taxon>
        <taxon>Embryophyta</taxon>
        <taxon>Tracheophyta</taxon>
        <taxon>Spermatophyta</taxon>
        <taxon>Magnoliopsida</taxon>
        <taxon>eudicotyledons</taxon>
        <taxon>Gunneridae</taxon>
        <taxon>Pentapetalae</taxon>
        <taxon>asterids</taxon>
        <taxon>campanulids</taxon>
        <taxon>Asterales</taxon>
        <taxon>Asteraceae</taxon>
        <taxon>Asteroideae</taxon>
        <taxon>Anthemideae</taxon>
        <taxon>Anthemidinae</taxon>
        <taxon>Tanacetum</taxon>
    </lineage>
</organism>
<name>A0ABQ5AQZ8_9ASTR</name>
<dbReference type="Gene3D" id="3.50.30.30">
    <property type="match status" value="1"/>
</dbReference>
<dbReference type="EMBL" id="BQNB010012431">
    <property type="protein sequence ID" value="GJT03479.1"/>
    <property type="molecule type" value="Genomic_DNA"/>
</dbReference>
<evidence type="ECO:0000313" key="2">
    <source>
        <dbReference type="EMBL" id="GJT03479.1"/>
    </source>
</evidence>
<reference evidence="2" key="1">
    <citation type="journal article" date="2022" name="Int. J. Mol. Sci.">
        <title>Draft Genome of Tanacetum Coccineum: Genomic Comparison of Closely Related Tanacetum-Family Plants.</title>
        <authorList>
            <person name="Yamashiro T."/>
            <person name="Shiraishi A."/>
            <person name="Nakayama K."/>
            <person name="Satake H."/>
        </authorList>
    </citation>
    <scope>NUCLEOTIDE SEQUENCE</scope>
</reference>
<keyword evidence="3" id="KW-1185">Reference proteome</keyword>
<feature type="region of interest" description="Disordered" evidence="1">
    <location>
        <begin position="1"/>
        <end position="46"/>
    </location>
</feature>
<evidence type="ECO:0000256" key="1">
    <source>
        <dbReference type="SAM" id="MobiDB-lite"/>
    </source>
</evidence>
<evidence type="ECO:0000313" key="3">
    <source>
        <dbReference type="Proteomes" id="UP001151760"/>
    </source>
</evidence>
<sequence>MSVRQLWKRKTSTPKPSSYFQNESPPLPPQVHHQSPSPPSYNPLRDEMINSLHNISTILDTHNNPSNAYSQTPPSPPPQQIYPPSHGQAIKDRVDILLLLIGPDTPPKKTLTMLSMFDIFMLFARVVACDTDRTYPGSLVLGNGQRISGIGLSGPTFGNTLLRYKLVLGKDAILANGNFSRTPEYVEECQHPEELDPVIVQRSVVICTFSSGFLKGSSNPTTISNTARTLRSMGFVLIANPMYGDFLTEPLPFSFPGIMIPKTSDLRETNQKR</sequence>
<feature type="compositionally biased region" description="Polar residues" evidence="1">
    <location>
        <begin position="60"/>
        <end position="69"/>
    </location>
</feature>
<accession>A0ABQ5AQZ8</accession>
<proteinExistence type="predicted"/>
<dbReference type="CDD" id="cd02120">
    <property type="entry name" value="PA_subtilisin_like"/>
    <property type="match status" value="1"/>
</dbReference>
<gene>
    <name evidence="2" type="ORF">Tco_0824648</name>
</gene>
<feature type="compositionally biased region" description="Basic residues" evidence="1">
    <location>
        <begin position="1"/>
        <end position="12"/>
    </location>
</feature>
<reference evidence="2" key="2">
    <citation type="submission" date="2022-01" db="EMBL/GenBank/DDBJ databases">
        <authorList>
            <person name="Yamashiro T."/>
            <person name="Shiraishi A."/>
            <person name="Satake H."/>
            <person name="Nakayama K."/>
        </authorList>
    </citation>
    <scope>NUCLEOTIDE SEQUENCE</scope>
</reference>
<feature type="region of interest" description="Disordered" evidence="1">
    <location>
        <begin position="60"/>
        <end position="86"/>
    </location>
</feature>
<comment type="caution">
    <text evidence="2">The sequence shown here is derived from an EMBL/GenBank/DDBJ whole genome shotgun (WGS) entry which is preliminary data.</text>
</comment>
<dbReference type="Proteomes" id="UP001151760">
    <property type="component" value="Unassembled WGS sequence"/>
</dbReference>
<feature type="compositionally biased region" description="Polar residues" evidence="1">
    <location>
        <begin position="13"/>
        <end position="23"/>
    </location>
</feature>